<evidence type="ECO:0000313" key="4">
    <source>
        <dbReference type="Proteomes" id="UP001203761"/>
    </source>
</evidence>
<dbReference type="EMBL" id="JAKNCJ010000006">
    <property type="protein sequence ID" value="MCL6423872.1"/>
    <property type="molecule type" value="Genomic_DNA"/>
</dbReference>
<dbReference type="Proteomes" id="UP001203761">
    <property type="component" value="Unassembled WGS sequence"/>
</dbReference>
<evidence type="ECO:0000256" key="1">
    <source>
        <dbReference type="SAM" id="MobiDB-lite"/>
    </source>
</evidence>
<keyword evidence="3" id="KW-0456">Lyase</keyword>
<dbReference type="GO" id="GO:0004852">
    <property type="term" value="F:uroporphyrinogen-III synthase activity"/>
    <property type="evidence" value="ECO:0007669"/>
    <property type="project" value="UniProtKB-EC"/>
</dbReference>
<keyword evidence="4" id="KW-1185">Reference proteome</keyword>
<comment type="caution">
    <text evidence="3">The sequence shown here is derived from an EMBL/GenBank/DDBJ whole genome shotgun (WGS) entry which is preliminary data.</text>
</comment>
<sequence>MSVEERGPEDAARPRAGADAPLGEQAAPQAESTAPLAVSTAPLAVSAAPLAGRRIGVTAHRRALEQIGALERQGASVLHAPTMRIVPVGEDSRLVPDTEAMLAAEPVALLVTTGQGFTTWLDALPPDLRERTEQWIASVRVFCRGAKARGAVRGRGFSDPQVAPGETTQSLVDIVLAAGLRDAPLALQRHGYVDASQIGRLEEVGCAVRVVAPYRWESAGEPALVDALITEAIAGRLDAITFTAGPAVIALLESAESTGRRGELIAALQDGRCRAVAVGHVTAQPLEDAGIPVTWPDRERLGALVKHLVDLLG</sequence>
<gene>
    <name evidence="3" type="ORF">Bequi_10865</name>
</gene>
<proteinExistence type="predicted"/>
<dbReference type="EC" id="4.2.1.75" evidence="3"/>
<dbReference type="PANTHER" id="PTHR40082:SF1">
    <property type="entry name" value="BLR5956 PROTEIN"/>
    <property type="match status" value="1"/>
</dbReference>
<dbReference type="SUPFAM" id="SSF69618">
    <property type="entry name" value="HemD-like"/>
    <property type="match status" value="1"/>
</dbReference>
<name>A0ABT0R1S3_9MICO</name>
<feature type="compositionally biased region" description="Basic and acidic residues" evidence="1">
    <location>
        <begin position="1"/>
        <end position="13"/>
    </location>
</feature>
<accession>A0ABT0R1S3</accession>
<evidence type="ECO:0000259" key="2">
    <source>
        <dbReference type="Pfam" id="PF02602"/>
    </source>
</evidence>
<evidence type="ECO:0000313" key="3">
    <source>
        <dbReference type="EMBL" id="MCL6423872.1"/>
    </source>
</evidence>
<dbReference type="InterPro" id="IPR039793">
    <property type="entry name" value="UROS/Hem4"/>
</dbReference>
<dbReference type="InterPro" id="IPR003754">
    <property type="entry name" value="4pyrrol_synth_uPrphyn_synth"/>
</dbReference>
<dbReference type="InterPro" id="IPR036108">
    <property type="entry name" value="4pyrrol_syn_uPrphyn_synt_sf"/>
</dbReference>
<feature type="domain" description="Tetrapyrrole biosynthesis uroporphyrinogen III synthase" evidence="2">
    <location>
        <begin position="69"/>
        <end position="305"/>
    </location>
</feature>
<dbReference type="Pfam" id="PF02602">
    <property type="entry name" value="HEM4"/>
    <property type="match status" value="1"/>
</dbReference>
<dbReference type="Gene3D" id="3.40.50.10090">
    <property type="match status" value="2"/>
</dbReference>
<protein>
    <submittedName>
        <fullName evidence="3">Uroporphyrinogen-III synthase</fullName>
        <ecNumber evidence="3">4.2.1.75</ecNumber>
    </submittedName>
</protein>
<feature type="region of interest" description="Disordered" evidence="1">
    <location>
        <begin position="1"/>
        <end position="34"/>
    </location>
</feature>
<organism evidence="3 4">
    <name type="scientific">Brachybacterium equifaecis</name>
    <dbReference type="NCBI Taxonomy" id="2910770"/>
    <lineage>
        <taxon>Bacteria</taxon>
        <taxon>Bacillati</taxon>
        <taxon>Actinomycetota</taxon>
        <taxon>Actinomycetes</taxon>
        <taxon>Micrococcales</taxon>
        <taxon>Dermabacteraceae</taxon>
        <taxon>Brachybacterium</taxon>
    </lineage>
</organism>
<dbReference type="CDD" id="cd06578">
    <property type="entry name" value="HemD"/>
    <property type="match status" value="1"/>
</dbReference>
<reference evidence="3" key="1">
    <citation type="submission" date="2022-02" db="EMBL/GenBank/DDBJ databases">
        <authorList>
            <person name="Lee M."/>
            <person name="Kim S.-J."/>
            <person name="Jung M.-Y."/>
        </authorList>
    </citation>
    <scope>NUCLEOTIDE SEQUENCE</scope>
    <source>
        <strain evidence="3">JHP9</strain>
    </source>
</reference>
<dbReference type="RefSeq" id="WP_249737953.1">
    <property type="nucleotide sequence ID" value="NZ_JAKNCJ010000006.1"/>
</dbReference>
<dbReference type="PANTHER" id="PTHR40082">
    <property type="entry name" value="BLR5956 PROTEIN"/>
    <property type="match status" value="1"/>
</dbReference>